<comment type="caution">
    <text evidence="6">The sequence shown here is derived from an EMBL/GenBank/DDBJ whole genome shotgun (WGS) entry which is preliminary data.</text>
</comment>
<evidence type="ECO:0000256" key="4">
    <source>
        <dbReference type="ARBA" id="ARBA00023235"/>
    </source>
</evidence>
<gene>
    <name evidence="6" type="ORF">EV203_13515</name>
</gene>
<dbReference type="NCBIfam" id="NF009049">
    <property type="entry name" value="PRK12383.1"/>
    <property type="match status" value="1"/>
</dbReference>
<proteinExistence type="inferred from homology"/>
<evidence type="ECO:0000313" key="7">
    <source>
        <dbReference type="Proteomes" id="UP000294886"/>
    </source>
</evidence>
<dbReference type="PIRSF" id="PIRSF001491">
    <property type="entry name" value="Ppentomutase"/>
    <property type="match status" value="1"/>
</dbReference>
<evidence type="ECO:0000256" key="3">
    <source>
        <dbReference type="ARBA" id="ARBA00023211"/>
    </source>
</evidence>
<dbReference type="InterPro" id="IPR024052">
    <property type="entry name" value="Phosphopentomutase_DeoB_cap_sf"/>
</dbReference>
<keyword evidence="4" id="KW-0413">Isomerase</keyword>
<dbReference type="Gene3D" id="3.30.70.1250">
    <property type="entry name" value="Phosphopentomutase"/>
    <property type="match status" value="1"/>
</dbReference>
<dbReference type="Pfam" id="PF01676">
    <property type="entry name" value="Metalloenzyme"/>
    <property type="match status" value="1"/>
</dbReference>
<dbReference type="GO" id="GO:0009117">
    <property type="term" value="P:nucleotide metabolic process"/>
    <property type="evidence" value="ECO:0007669"/>
    <property type="project" value="InterPro"/>
</dbReference>
<dbReference type="InterPro" id="IPR006124">
    <property type="entry name" value="Metalloenzyme"/>
</dbReference>
<comment type="similarity">
    <text evidence="1">Belongs to the phosphopentomutase family.</text>
</comment>
<evidence type="ECO:0000313" key="6">
    <source>
        <dbReference type="EMBL" id="TCO56304.1"/>
    </source>
</evidence>
<dbReference type="Gene3D" id="3.40.720.10">
    <property type="entry name" value="Alkaline Phosphatase, subunit A"/>
    <property type="match status" value="1"/>
</dbReference>
<dbReference type="PANTHER" id="PTHR21110">
    <property type="entry name" value="PHOSPHOPENTOMUTASE"/>
    <property type="match status" value="1"/>
</dbReference>
<dbReference type="GO" id="GO:0005829">
    <property type="term" value="C:cytosol"/>
    <property type="evidence" value="ECO:0007669"/>
    <property type="project" value="TreeGrafter"/>
</dbReference>
<accession>A0A4R2JBR5</accession>
<keyword evidence="3" id="KW-0464">Manganese</keyword>
<dbReference type="Proteomes" id="UP000294886">
    <property type="component" value="Unassembled WGS sequence"/>
</dbReference>
<evidence type="ECO:0000259" key="5">
    <source>
        <dbReference type="Pfam" id="PF01676"/>
    </source>
</evidence>
<organism evidence="6 7">
    <name type="scientific">Caldanaerobacter subterraneus</name>
    <dbReference type="NCBI Taxonomy" id="911092"/>
    <lineage>
        <taxon>Bacteria</taxon>
        <taxon>Bacillati</taxon>
        <taxon>Bacillota</taxon>
        <taxon>Clostridia</taxon>
        <taxon>Thermoanaerobacterales</taxon>
        <taxon>Thermoanaerobacteraceae</taxon>
        <taxon>Caldanaerobacter</taxon>
    </lineage>
</organism>
<name>A0A4R2JBR5_9THEO</name>
<dbReference type="GO" id="GO:0000287">
    <property type="term" value="F:magnesium ion binding"/>
    <property type="evidence" value="ECO:0007669"/>
    <property type="project" value="InterPro"/>
</dbReference>
<dbReference type="GO" id="GO:0043094">
    <property type="term" value="P:metabolic compound salvage"/>
    <property type="evidence" value="ECO:0007669"/>
    <property type="project" value="InterPro"/>
</dbReference>
<dbReference type="SUPFAM" id="SSF53649">
    <property type="entry name" value="Alkaline phosphatase-like"/>
    <property type="match status" value="1"/>
</dbReference>
<keyword evidence="2" id="KW-0479">Metal-binding</keyword>
<dbReference type="GO" id="GO:0008973">
    <property type="term" value="F:phosphopentomutase activity"/>
    <property type="evidence" value="ECO:0007669"/>
    <property type="project" value="InterPro"/>
</dbReference>
<protein>
    <submittedName>
        <fullName evidence="6">Phosphopentomutase</fullName>
    </submittedName>
</protein>
<evidence type="ECO:0000256" key="2">
    <source>
        <dbReference type="ARBA" id="ARBA00022723"/>
    </source>
</evidence>
<reference evidence="6 7" key="1">
    <citation type="submission" date="2019-03" db="EMBL/GenBank/DDBJ databases">
        <title>Genomic Encyclopedia of Type Strains, Phase IV (KMG-IV): sequencing the most valuable type-strain genomes for metagenomic binning, comparative biology and taxonomic classification.</title>
        <authorList>
            <person name="Goeker M."/>
        </authorList>
    </citation>
    <scope>NUCLEOTIDE SEQUENCE [LARGE SCALE GENOMIC DNA]</scope>
    <source>
        <strain evidence="6 7">DSM 13054</strain>
    </source>
</reference>
<dbReference type="AlphaFoldDB" id="A0A4R2JBR5"/>
<dbReference type="EMBL" id="SLWU01000035">
    <property type="protein sequence ID" value="TCO56304.1"/>
    <property type="molecule type" value="Genomic_DNA"/>
</dbReference>
<dbReference type="InterPro" id="IPR010045">
    <property type="entry name" value="DeoB"/>
</dbReference>
<dbReference type="PANTHER" id="PTHR21110:SF0">
    <property type="entry name" value="PHOSPHOPENTOMUTASE"/>
    <property type="match status" value="1"/>
</dbReference>
<feature type="domain" description="Metalloenzyme" evidence="5">
    <location>
        <begin position="1"/>
        <end position="388"/>
    </location>
</feature>
<dbReference type="CDD" id="cd16009">
    <property type="entry name" value="PPM"/>
    <property type="match status" value="1"/>
</dbReference>
<dbReference type="RefSeq" id="WP_132040776.1">
    <property type="nucleotide sequence ID" value="NZ_SLWU01000035.1"/>
</dbReference>
<sequence length="400" mass="43896">MRAIILVIDSLGVGEMADVPEVRPQDIGANTLKHVSEYKNNYRLTNLELMGAGLVVESKNIEKVSNPIASYGCSNLEHEGADTFQGHQEIVGSKPKKALRQPFKECIYKVKSELEKAGYTVTIPDPKRPFLLVNGIVVVADNIEADIGLNYNVTAPLDYVSFEEELKIGQIIRNNVKVGRVIVLGGRGITVKDILNAIEVKSDEIVGVNSTKAGVYNKGYMVRHLGYGIDPNVQVTTILKKHGFDVSLIGKAADVINCDGADYNPCVDTETVLNILLDKLNSVSHGLIMANVQETDLAGHSQDVEKYAEKLKLVDDYLPKIIDKMKGDDILFITGDHGNDPTIGHNHHTREKALLLVYGKKLKPVNLGERKTLSDIGATIANYFGVEKTENGESFLNMMK</sequence>
<evidence type="ECO:0000256" key="1">
    <source>
        <dbReference type="ARBA" id="ARBA00010373"/>
    </source>
</evidence>
<dbReference type="InterPro" id="IPR017850">
    <property type="entry name" value="Alkaline_phosphatase_core_sf"/>
</dbReference>